<evidence type="ECO:0000256" key="13">
    <source>
        <dbReference type="SAM" id="MobiDB-lite"/>
    </source>
</evidence>
<dbReference type="AlphaFoldDB" id="A0A9J6CY28"/>
<keyword evidence="5" id="KW-0862">Zinc</keyword>
<dbReference type="PANTHER" id="PTHR46600">
    <property type="entry name" value="THAP DOMAIN-CONTAINING"/>
    <property type="match status" value="1"/>
</dbReference>
<reference evidence="15" key="2">
    <citation type="submission" date="2021-09" db="EMBL/GenBank/DDBJ databases">
        <authorList>
            <person name="Jia N."/>
            <person name="Wang J."/>
            <person name="Shi W."/>
            <person name="Du L."/>
            <person name="Sun Y."/>
            <person name="Zhan W."/>
            <person name="Jiang J."/>
            <person name="Wang Q."/>
            <person name="Zhang B."/>
            <person name="Ji P."/>
            <person name="Sakyi L.B."/>
            <person name="Cui X."/>
            <person name="Yuan T."/>
            <person name="Jiang B."/>
            <person name="Yang W."/>
            <person name="Lam T.T.-Y."/>
            <person name="Chang Q."/>
            <person name="Ding S."/>
            <person name="Wang X."/>
            <person name="Zhu J."/>
            <person name="Ruan X."/>
            <person name="Zhao L."/>
            <person name="Wei J."/>
            <person name="Que T."/>
            <person name="Du C."/>
            <person name="Cheng J."/>
            <person name="Dai P."/>
            <person name="Han X."/>
            <person name="Huang E."/>
            <person name="Gao Y."/>
            <person name="Liu J."/>
            <person name="Shao H."/>
            <person name="Ye R."/>
            <person name="Li L."/>
            <person name="Wei W."/>
            <person name="Wang X."/>
            <person name="Wang C."/>
            <person name="Huo Q."/>
            <person name="Li W."/>
            <person name="Guo W."/>
            <person name="Chen H."/>
            <person name="Chen S."/>
            <person name="Zhou L."/>
            <person name="Zhou L."/>
            <person name="Ni X."/>
            <person name="Tian J."/>
            <person name="Zhou Y."/>
            <person name="Sheng Y."/>
            <person name="Liu T."/>
            <person name="Pan Y."/>
            <person name="Xia L."/>
            <person name="Li J."/>
            <person name="Zhao F."/>
            <person name="Cao W."/>
        </authorList>
    </citation>
    <scope>NUCLEOTIDE SEQUENCE</scope>
    <source>
        <strain evidence="15">Rmic-2018</strain>
        <tissue evidence="15">Larvae</tissue>
    </source>
</reference>
<evidence type="ECO:0000313" key="16">
    <source>
        <dbReference type="Proteomes" id="UP000821866"/>
    </source>
</evidence>
<dbReference type="SUPFAM" id="SSF57716">
    <property type="entry name" value="Glucocorticoid receptor-like (DNA-binding domain)"/>
    <property type="match status" value="1"/>
</dbReference>
<comment type="similarity">
    <text evidence="2">Belongs to the THAP1 family.</text>
</comment>
<evidence type="ECO:0000256" key="3">
    <source>
        <dbReference type="ARBA" id="ARBA00022723"/>
    </source>
</evidence>
<evidence type="ECO:0000256" key="12">
    <source>
        <dbReference type="PROSITE-ProRule" id="PRU00309"/>
    </source>
</evidence>
<evidence type="ECO:0000256" key="9">
    <source>
        <dbReference type="ARBA" id="ARBA00023163"/>
    </source>
</evidence>
<dbReference type="InterPro" id="IPR026516">
    <property type="entry name" value="THAP1/10"/>
</dbReference>
<keyword evidence="3" id="KW-0479">Metal-binding</keyword>
<dbReference type="PANTHER" id="PTHR46600:SF1">
    <property type="entry name" value="THAP DOMAIN-CONTAINING PROTEIN 1"/>
    <property type="match status" value="1"/>
</dbReference>
<evidence type="ECO:0000256" key="8">
    <source>
        <dbReference type="ARBA" id="ARBA00023125"/>
    </source>
</evidence>
<evidence type="ECO:0000256" key="5">
    <source>
        <dbReference type="ARBA" id="ARBA00022833"/>
    </source>
</evidence>
<protein>
    <recommendedName>
        <fullName evidence="14">THAP-type domain-containing protein</fullName>
    </recommendedName>
</protein>
<evidence type="ECO:0000256" key="1">
    <source>
        <dbReference type="ARBA" id="ARBA00004642"/>
    </source>
</evidence>
<evidence type="ECO:0000256" key="6">
    <source>
        <dbReference type="ARBA" id="ARBA00023015"/>
    </source>
</evidence>
<proteinExistence type="inferred from homology"/>
<evidence type="ECO:0000256" key="2">
    <source>
        <dbReference type="ARBA" id="ARBA00006177"/>
    </source>
</evidence>
<dbReference type="Pfam" id="PF05485">
    <property type="entry name" value="THAP"/>
    <property type="match status" value="1"/>
</dbReference>
<evidence type="ECO:0000256" key="10">
    <source>
        <dbReference type="ARBA" id="ARBA00023242"/>
    </source>
</evidence>
<comment type="caution">
    <text evidence="15">The sequence shown here is derived from an EMBL/GenBank/DDBJ whole genome shotgun (WGS) entry which is preliminary data.</text>
</comment>
<evidence type="ECO:0000256" key="11">
    <source>
        <dbReference type="ARBA" id="ARBA00023306"/>
    </source>
</evidence>
<feature type="compositionally biased region" description="Basic and acidic residues" evidence="13">
    <location>
        <begin position="7"/>
        <end position="45"/>
    </location>
</feature>
<keyword evidence="10" id="KW-0539">Nucleus</keyword>
<keyword evidence="9" id="KW-0804">Transcription</keyword>
<organism evidence="15 16">
    <name type="scientific">Rhipicephalus microplus</name>
    <name type="common">Cattle tick</name>
    <name type="synonym">Boophilus microplus</name>
    <dbReference type="NCBI Taxonomy" id="6941"/>
    <lineage>
        <taxon>Eukaryota</taxon>
        <taxon>Metazoa</taxon>
        <taxon>Ecdysozoa</taxon>
        <taxon>Arthropoda</taxon>
        <taxon>Chelicerata</taxon>
        <taxon>Arachnida</taxon>
        <taxon>Acari</taxon>
        <taxon>Parasitiformes</taxon>
        <taxon>Ixodida</taxon>
        <taxon>Ixodoidea</taxon>
        <taxon>Ixodidae</taxon>
        <taxon>Rhipicephalinae</taxon>
        <taxon>Rhipicephalus</taxon>
        <taxon>Boophilus</taxon>
    </lineage>
</organism>
<comment type="subcellular location">
    <subcellularLocation>
        <location evidence="1">Nucleus</location>
        <location evidence="1">Nucleoplasm</location>
    </subcellularLocation>
</comment>
<evidence type="ECO:0000259" key="14">
    <source>
        <dbReference type="PROSITE" id="PS50950"/>
    </source>
</evidence>
<dbReference type="EMBL" id="JABSTU010004671">
    <property type="protein sequence ID" value="KAH7957975.1"/>
    <property type="molecule type" value="Genomic_DNA"/>
</dbReference>
<feature type="compositionally biased region" description="Low complexity" evidence="13">
    <location>
        <begin position="193"/>
        <end position="203"/>
    </location>
</feature>
<dbReference type="PROSITE" id="PS50950">
    <property type="entry name" value="ZF_THAP"/>
    <property type="match status" value="1"/>
</dbReference>
<feature type="region of interest" description="Disordered" evidence="13">
    <location>
        <begin position="154"/>
        <end position="204"/>
    </location>
</feature>
<evidence type="ECO:0000313" key="15">
    <source>
        <dbReference type="EMBL" id="KAH7957975.1"/>
    </source>
</evidence>
<feature type="domain" description="THAP-type" evidence="14">
    <location>
        <begin position="52"/>
        <end position="147"/>
    </location>
</feature>
<keyword evidence="6" id="KW-0805">Transcription regulation</keyword>
<dbReference type="GO" id="GO:0008270">
    <property type="term" value="F:zinc ion binding"/>
    <property type="evidence" value="ECO:0007669"/>
    <property type="project" value="UniProtKB-KW"/>
</dbReference>
<evidence type="ECO:0000256" key="4">
    <source>
        <dbReference type="ARBA" id="ARBA00022771"/>
    </source>
</evidence>
<keyword evidence="7" id="KW-0175">Coiled coil</keyword>
<name>A0A9J6CY28_RHIMP</name>
<accession>A0A9J6CY28</accession>
<keyword evidence="4 12" id="KW-0863">Zinc-finger</keyword>
<dbReference type="Proteomes" id="UP000821866">
    <property type="component" value="Unassembled WGS sequence"/>
</dbReference>
<dbReference type="GO" id="GO:0043565">
    <property type="term" value="F:sequence-specific DNA binding"/>
    <property type="evidence" value="ECO:0007669"/>
    <property type="project" value="InterPro"/>
</dbReference>
<evidence type="ECO:0000256" key="7">
    <source>
        <dbReference type="ARBA" id="ARBA00023054"/>
    </source>
</evidence>
<reference evidence="15" key="1">
    <citation type="journal article" date="2020" name="Cell">
        <title>Large-Scale Comparative Analyses of Tick Genomes Elucidate Their Genetic Diversity and Vector Capacities.</title>
        <authorList>
            <consortium name="Tick Genome and Microbiome Consortium (TIGMIC)"/>
            <person name="Jia N."/>
            <person name="Wang J."/>
            <person name="Shi W."/>
            <person name="Du L."/>
            <person name="Sun Y."/>
            <person name="Zhan W."/>
            <person name="Jiang J.F."/>
            <person name="Wang Q."/>
            <person name="Zhang B."/>
            <person name="Ji P."/>
            <person name="Bell-Sakyi L."/>
            <person name="Cui X.M."/>
            <person name="Yuan T.T."/>
            <person name="Jiang B.G."/>
            <person name="Yang W.F."/>
            <person name="Lam T.T."/>
            <person name="Chang Q.C."/>
            <person name="Ding S.J."/>
            <person name="Wang X.J."/>
            <person name="Zhu J.G."/>
            <person name="Ruan X.D."/>
            <person name="Zhao L."/>
            <person name="Wei J.T."/>
            <person name="Ye R.Z."/>
            <person name="Que T.C."/>
            <person name="Du C.H."/>
            <person name="Zhou Y.H."/>
            <person name="Cheng J.X."/>
            <person name="Dai P.F."/>
            <person name="Guo W.B."/>
            <person name="Han X.H."/>
            <person name="Huang E.J."/>
            <person name="Li L.F."/>
            <person name="Wei W."/>
            <person name="Gao Y.C."/>
            <person name="Liu J.Z."/>
            <person name="Shao H.Z."/>
            <person name="Wang X."/>
            <person name="Wang C.C."/>
            <person name="Yang T.C."/>
            <person name="Huo Q.B."/>
            <person name="Li W."/>
            <person name="Chen H.Y."/>
            <person name="Chen S.E."/>
            <person name="Zhou L.G."/>
            <person name="Ni X.B."/>
            <person name="Tian J.H."/>
            <person name="Sheng Y."/>
            <person name="Liu T."/>
            <person name="Pan Y.S."/>
            <person name="Xia L.Y."/>
            <person name="Li J."/>
            <person name="Zhao F."/>
            <person name="Cao W.C."/>
        </authorList>
    </citation>
    <scope>NUCLEOTIDE SEQUENCE</scope>
    <source>
        <strain evidence="15">Rmic-2018</strain>
    </source>
</reference>
<keyword evidence="8 12" id="KW-0238">DNA-binding</keyword>
<sequence length="321" mass="35980">MSVYEVKTWKERRPEKLGEDKRQGDGERDWRRSGDGERELRRPDEGASVQWRPGKGASVEGSGYDSTKSVAKKRHFFKPPADEVRLQLWRRAIPRSDKELTSSCAVCDLHFREEDIAKDYVHHVHGDVVLIPRGKWALNEDAVPRIFPNCPKYLSKPARKRKAPTVRAPPQPKRKKDQKDNDQEAATPDFSVSNESSGGSENSLTLENNTQLFSELSDIAAAGQRIQGWSLEAVGTTIVLYKLTMRKDIPEIDRAVVVSNHLALSVSAKGQRVTSAVYSTGADIELKSCDDLKSLKSAALLAWAVQTMNQHSLAKYWTLSL</sequence>
<dbReference type="GO" id="GO:0005654">
    <property type="term" value="C:nucleoplasm"/>
    <property type="evidence" value="ECO:0007669"/>
    <property type="project" value="UniProtKB-SubCell"/>
</dbReference>
<keyword evidence="11" id="KW-0131">Cell cycle</keyword>
<keyword evidence="16" id="KW-1185">Reference proteome</keyword>
<feature type="region of interest" description="Disordered" evidence="13">
    <location>
        <begin position="1"/>
        <end position="65"/>
    </location>
</feature>
<dbReference type="InterPro" id="IPR006612">
    <property type="entry name" value="THAP_Znf"/>
</dbReference>
<gene>
    <name evidence="15" type="ORF">HPB51_028040</name>
</gene>